<dbReference type="InterPro" id="IPR003779">
    <property type="entry name" value="CMD-like"/>
</dbReference>
<dbReference type="InterPro" id="IPR004675">
    <property type="entry name" value="AhpD_core"/>
</dbReference>
<dbReference type="SUPFAM" id="SSF69118">
    <property type="entry name" value="AhpD-like"/>
    <property type="match status" value="1"/>
</dbReference>
<accession>A0A4S4ASG5</accession>
<dbReference type="Gene3D" id="1.20.1290.10">
    <property type="entry name" value="AhpD-like"/>
    <property type="match status" value="1"/>
</dbReference>
<dbReference type="OrthoDB" id="9808310at2"/>
<dbReference type="PANTHER" id="PTHR35446:SF2">
    <property type="entry name" value="CARBOXYMUCONOLACTONE DECARBOXYLASE-LIKE DOMAIN-CONTAINING PROTEIN"/>
    <property type="match status" value="1"/>
</dbReference>
<dbReference type="GO" id="GO:0051920">
    <property type="term" value="F:peroxiredoxin activity"/>
    <property type="evidence" value="ECO:0007669"/>
    <property type="project" value="InterPro"/>
</dbReference>
<name>A0A4S4ASG5_9RHOO</name>
<keyword evidence="3" id="KW-1185">Reference proteome</keyword>
<dbReference type="PANTHER" id="PTHR35446">
    <property type="entry name" value="SI:CH211-175M2.5"/>
    <property type="match status" value="1"/>
</dbReference>
<dbReference type="EMBL" id="SSOC01000006">
    <property type="protein sequence ID" value="THF62784.1"/>
    <property type="molecule type" value="Genomic_DNA"/>
</dbReference>
<dbReference type="NCBIfam" id="TIGR00778">
    <property type="entry name" value="ahpD_dom"/>
    <property type="match status" value="1"/>
</dbReference>
<organism evidence="2 3">
    <name type="scientific">Pseudothauera nasutitermitis</name>
    <dbReference type="NCBI Taxonomy" id="2565930"/>
    <lineage>
        <taxon>Bacteria</taxon>
        <taxon>Pseudomonadati</taxon>
        <taxon>Pseudomonadota</taxon>
        <taxon>Betaproteobacteria</taxon>
        <taxon>Rhodocyclales</taxon>
        <taxon>Zoogloeaceae</taxon>
        <taxon>Pseudothauera</taxon>
    </lineage>
</organism>
<dbReference type="InterPro" id="IPR029032">
    <property type="entry name" value="AhpD-like"/>
</dbReference>
<gene>
    <name evidence="2" type="ORF">E6C76_16045</name>
</gene>
<sequence length="136" mass="14741">MATVPFSSDPEQDPRVRAVFDDIRATRKTDFINNMWRALAFDPALLERTWGEVKALMATPTALDPLTKEMIYIAVSVANSCGYCVHSHTAAAKAKGMTAEQHAELLAIVSLAAKTNHLATGLQVPVDEVFDLGRGA</sequence>
<evidence type="ECO:0000259" key="1">
    <source>
        <dbReference type="Pfam" id="PF02627"/>
    </source>
</evidence>
<protein>
    <submittedName>
        <fullName evidence="2">Carboxymuconolactone decarboxylase family protein</fullName>
    </submittedName>
</protein>
<dbReference type="AlphaFoldDB" id="A0A4S4ASG5"/>
<evidence type="ECO:0000313" key="3">
    <source>
        <dbReference type="Proteomes" id="UP000308430"/>
    </source>
</evidence>
<evidence type="ECO:0000313" key="2">
    <source>
        <dbReference type="EMBL" id="THF62784.1"/>
    </source>
</evidence>
<reference evidence="2 3" key="1">
    <citation type="submission" date="2019-04" db="EMBL/GenBank/DDBJ databases">
        <title>Azoarcus nasutitermitis sp. nov. isolated from termite nest.</title>
        <authorList>
            <person name="Lin S.-Y."/>
            <person name="Hameed A."/>
            <person name="Hsu Y.-H."/>
            <person name="Young C.-C."/>
        </authorList>
    </citation>
    <scope>NUCLEOTIDE SEQUENCE [LARGE SCALE GENOMIC DNA]</scope>
    <source>
        <strain evidence="2 3">CC-YHH838</strain>
    </source>
</reference>
<feature type="domain" description="Carboxymuconolactone decarboxylase-like" evidence="1">
    <location>
        <begin position="47"/>
        <end position="124"/>
    </location>
</feature>
<dbReference type="RefSeq" id="WP_136349265.1">
    <property type="nucleotide sequence ID" value="NZ_SSOC01000006.1"/>
</dbReference>
<proteinExistence type="predicted"/>
<dbReference type="Proteomes" id="UP000308430">
    <property type="component" value="Unassembled WGS sequence"/>
</dbReference>
<dbReference type="Pfam" id="PF02627">
    <property type="entry name" value="CMD"/>
    <property type="match status" value="1"/>
</dbReference>
<comment type="caution">
    <text evidence="2">The sequence shown here is derived from an EMBL/GenBank/DDBJ whole genome shotgun (WGS) entry which is preliminary data.</text>
</comment>